<dbReference type="Gene3D" id="3.20.20.80">
    <property type="entry name" value="Glycosidases"/>
    <property type="match status" value="1"/>
</dbReference>
<keyword evidence="4" id="KW-0963">Cytoplasm</keyword>
<dbReference type="InterPro" id="IPR032979">
    <property type="entry name" value="ENGase"/>
</dbReference>
<dbReference type="InterPro" id="IPR005201">
    <property type="entry name" value="TIM_ENGase"/>
</dbReference>
<keyword evidence="5" id="KW-0378">Hydrolase</keyword>
<dbReference type="PANTHER" id="PTHR13246">
    <property type="entry name" value="ENDO BETA N-ACETYLGLUCOSAMINIDASE"/>
    <property type="match status" value="1"/>
</dbReference>
<feature type="domain" description="Cytosolic endo-beta-N-acetylglucosaminidase C-terminal" evidence="10">
    <location>
        <begin position="572"/>
        <end position="687"/>
    </location>
</feature>
<evidence type="ECO:0000256" key="3">
    <source>
        <dbReference type="ARBA" id="ARBA00012566"/>
    </source>
</evidence>
<evidence type="ECO:0000256" key="1">
    <source>
        <dbReference type="ARBA" id="ARBA00004514"/>
    </source>
</evidence>
<evidence type="ECO:0000256" key="2">
    <source>
        <dbReference type="ARBA" id="ARBA00007849"/>
    </source>
</evidence>
<comment type="similarity">
    <text evidence="2">Belongs to the glycosyl hydrolase 85 family.</text>
</comment>
<feature type="compositionally biased region" description="Polar residues" evidence="8">
    <location>
        <begin position="10"/>
        <end position="21"/>
    </location>
</feature>
<comment type="catalytic activity">
    <reaction evidence="7">
        <text>an N(4)-(oligosaccharide-(1-&gt;3)-[oligosaccharide-(1-&gt;6)]-beta-D-Man-(1-&gt;4)-beta-D-GlcNAc-(1-&gt;4)-alpha-D-GlcNAc)-L-asparaginyl-[protein] + H2O = an oligosaccharide-(1-&gt;3)-[oligosaccharide-(1-&gt;6)]-beta-D-Man-(1-&gt;4)-D-GlcNAc + N(4)-(N-acetyl-beta-D-glucosaminyl)-L-asparaginyl-[protein]</text>
        <dbReference type="Rhea" id="RHEA:73067"/>
        <dbReference type="Rhea" id="RHEA-COMP:12603"/>
        <dbReference type="Rhea" id="RHEA-COMP:18176"/>
        <dbReference type="ChEBI" id="CHEBI:15377"/>
        <dbReference type="ChEBI" id="CHEBI:132248"/>
        <dbReference type="ChEBI" id="CHEBI:192714"/>
        <dbReference type="ChEBI" id="CHEBI:192715"/>
        <dbReference type="EC" id="3.2.1.96"/>
    </reaction>
</comment>
<evidence type="ECO:0000313" key="12">
    <source>
        <dbReference type="Proteomes" id="UP000030645"/>
    </source>
</evidence>
<evidence type="ECO:0000256" key="4">
    <source>
        <dbReference type="ARBA" id="ARBA00022490"/>
    </source>
</evidence>
<dbReference type="AlphaFoldDB" id="W9QN56"/>
<dbReference type="eggNOG" id="KOG2331">
    <property type="taxonomic scope" value="Eukaryota"/>
</dbReference>
<evidence type="ECO:0000259" key="10">
    <source>
        <dbReference type="Pfam" id="PF25529"/>
    </source>
</evidence>
<evidence type="ECO:0000256" key="8">
    <source>
        <dbReference type="SAM" id="MobiDB-lite"/>
    </source>
</evidence>
<evidence type="ECO:0000259" key="9">
    <source>
        <dbReference type="Pfam" id="PF03644"/>
    </source>
</evidence>
<accession>W9QN56</accession>
<proteinExistence type="inferred from homology"/>
<dbReference type="STRING" id="981085.W9QN56"/>
<dbReference type="InterPro" id="IPR057882">
    <property type="entry name" value="ENGase_C"/>
</dbReference>
<keyword evidence="12" id="KW-1185">Reference proteome</keyword>
<feature type="region of interest" description="Disordered" evidence="8">
    <location>
        <begin position="1"/>
        <end position="26"/>
    </location>
</feature>
<dbReference type="Pfam" id="PF25529">
    <property type="entry name" value="Ig_ENGASE1_C"/>
    <property type="match status" value="1"/>
</dbReference>
<comment type="subcellular location">
    <subcellularLocation>
        <location evidence="1">Cytoplasm</location>
        <location evidence="1">Cytosol</location>
    </subcellularLocation>
</comment>
<feature type="domain" description="Cytosolic endo-beta-N-acetylglucosaminidase TIM barrel" evidence="9">
    <location>
        <begin position="80"/>
        <end position="377"/>
    </location>
</feature>
<organism evidence="11 12">
    <name type="scientific">Morus notabilis</name>
    <dbReference type="NCBI Taxonomy" id="981085"/>
    <lineage>
        <taxon>Eukaryota</taxon>
        <taxon>Viridiplantae</taxon>
        <taxon>Streptophyta</taxon>
        <taxon>Embryophyta</taxon>
        <taxon>Tracheophyta</taxon>
        <taxon>Spermatophyta</taxon>
        <taxon>Magnoliopsida</taxon>
        <taxon>eudicotyledons</taxon>
        <taxon>Gunneridae</taxon>
        <taxon>Pentapetalae</taxon>
        <taxon>rosids</taxon>
        <taxon>fabids</taxon>
        <taxon>Rosales</taxon>
        <taxon>Moraceae</taxon>
        <taxon>Moreae</taxon>
        <taxon>Morus</taxon>
    </lineage>
</organism>
<keyword evidence="6" id="KW-0326">Glycosidase</keyword>
<sequence length="692" mass="77177">MSKIGPEPELQSSASDSTTFDPTKPSVPISYPIKTLEELESRSYFESFHYPFNRASVPLQSGTLPNRPRLLVCHDMAGGYGDDKWVQGGTNPEAFDLSHWYLMDVFVYFSHNLVALPPPCWTNTAHLHGVKVLGTFITEWDEGRVIANKLLSTKESSQMYAERLAELAVALGFDGWLLNMEVSLGASKIPNLKEFVSHLTQKMHSSIPGSLVIWYDSITIDGNLNWQDQLNEKNKPFFDVCDGIFVNYTWKDLNVCLLHYVYCFTDISIQESYPSLSAAAAGDRKYDVYMGIDVFGRGTFGGGQWNTNVALDVLKKDDVSAALFAPGWVYESKQPPDYQTAKTHWWSLVEKSWGVAQHYPKTLPFSSNFDQGHGYHFSVDGEQVLDTPWNNISCQGFQPHLEFKPADAIQVLVDFKEPSYGGGSSITFKGNLEEDSEFRNNLFSGELHLQDSPLHLTYSVKSDSNSLLGLCLEFYSLAGERKSVLLAPREANRFSSTFNEVVITRQLEHLGTSQGWVVHKASIKISGQNLTKIGFVCYRPESRIVQRTSNRSSTEYYAVLGHISIKTSEHNLQFPPAGSWLVEGHYTEWDASSKGSKTVSVKITWKLKDGNGSAFPKYNIYAEKIAGKVVPGQAAAREFLGVALVEAFYVASFAVDSDNIGVKFIIQVCGIDGSSQKVDDSPFYRLEAPKAL</sequence>
<evidence type="ECO:0000256" key="6">
    <source>
        <dbReference type="ARBA" id="ARBA00023295"/>
    </source>
</evidence>
<reference evidence="12" key="1">
    <citation type="submission" date="2013-01" db="EMBL/GenBank/DDBJ databases">
        <title>Draft Genome Sequence of a Mulberry Tree, Morus notabilis C.K. Schneid.</title>
        <authorList>
            <person name="He N."/>
            <person name="Zhao S."/>
        </authorList>
    </citation>
    <scope>NUCLEOTIDE SEQUENCE</scope>
</reference>
<evidence type="ECO:0000256" key="7">
    <source>
        <dbReference type="ARBA" id="ARBA00034414"/>
    </source>
</evidence>
<evidence type="ECO:0000256" key="5">
    <source>
        <dbReference type="ARBA" id="ARBA00022801"/>
    </source>
</evidence>
<protein>
    <recommendedName>
        <fullName evidence="3">mannosyl-glycoprotein endo-beta-N-acetylglucosaminidase</fullName>
        <ecNumber evidence="3">3.2.1.96</ecNumber>
    </recommendedName>
</protein>
<dbReference type="CDD" id="cd06547">
    <property type="entry name" value="GH85_ENGase"/>
    <property type="match status" value="1"/>
</dbReference>
<dbReference type="Gene3D" id="2.60.120.260">
    <property type="entry name" value="Galactose-binding domain-like"/>
    <property type="match status" value="1"/>
</dbReference>
<dbReference type="PANTHER" id="PTHR13246:SF1">
    <property type="entry name" value="CYTOSOLIC ENDO-BETA-N-ACETYLGLUCOSAMINIDASE"/>
    <property type="match status" value="1"/>
</dbReference>
<dbReference type="Proteomes" id="UP000030645">
    <property type="component" value="Unassembled WGS sequence"/>
</dbReference>
<gene>
    <name evidence="11" type="ORF">L484_006939</name>
</gene>
<dbReference type="GO" id="GO:0005829">
    <property type="term" value="C:cytosol"/>
    <property type="evidence" value="ECO:0007669"/>
    <property type="project" value="UniProtKB-SubCell"/>
</dbReference>
<dbReference type="EMBL" id="KE343432">
    <property type="protein sequence ID" value="EXB29265.1"/>
    <property type="molecule type" value="Genomic_DNA"/>
</dbReference>
<dbReference type="GO" id="GO:0033925">
    <property type="term" value="F:mannosyl-glycoprotein endo-beta-N-acetylglucosaminidase activity"/>
    <property type="evidence" value="ECO:0007669"/>
    <property type="project" value="UniProtKB-EC"/>
</dbReference>
<name>W9QN56_9ROSA</name>
<evidence type="ECO:0000313" key="11">
    <source>
        <dbReference type="EMBL" id="EXB29265.1"/>
    </source>
</evidence>
<dbReference type="Pfam" id="PF03644">
    <property type="entry name" value="Glyco_hydro_85"/>
    <property type="match status" value="1"/>
</dbReference>
<dbReference type="EC" id="3.2.1.96" evidence="3"/>